<keyword evidence="7" id="KW-0269">Exonuclease</keyword>
<comment type="function">
    <text evidence="4">5'-3' exonuclease acting preferentially on double-stranded DNA.</text>
</comment>
<dbReference type="SUPFAM" id="SSF88723">
    <property type="entry name" value="PIN domain-like"/>
    <property type="match status" value="1"/>
</dbReference>
<dbReference type="CDD" id="cd09898">
    <property type="entry name" value="H3TH_53EXO"/>
    <property type="match status" value="1"/>
</dbReference>
<keyword evidence="8" id="KW-1185">Reference proteome</keyword>
<dbReference type="Gene3D" id="3.40.50.1010">
    <property type="entry name" value="5'-nuclease"/>
    <property type="match status" value="1"/>
</dbReference>
<dbReference type="InterPro" id="IPR008918">
    <property type="entry name" value="HhH2"/>
</dbReference>
<evidence type="ECO:0000256" key="1">
    <source>
        <dbReference type="ARBA" id="ARBA00022722"/>
    </source>
</evidence>
<evidence type="ECO:0000256" key="4">
    <source>
        <dbReference type="ARBA" id="ARBA00049957"/>
    </source>
</evidence>
<protein>
    <recommendedName>
        <fullName evidence="5">5'-3' exonuclease</fullName>
    </recommendedName>
</protein>
<dbReference type="InterPro" id="IPR038969">
    <property type="entry name" value="FEN"/>
</dbReference>
<evidence type="ECO:0000259" key="6">
    <source>
        <dbReference type="SMART" id="SM00475"/>
    </source>
</evidence>
<reference evidence="7 8" key="1">
    <citation type="submission" date="2021-01" db="EMBL/GenBank/DDBJ databases">
        <title>Genomic Encyclopedia of Type Strains, Phase IV (KMG-IV): sequencing the most valuable type-strain genomes for metagenomic binning, comparative biology and taxonomic classification.</title>
        <authorList>
            <person name="Goeker M."/>
        </authorList>
    </citation>
    <scope>NUCLEOTIDE SEQUENCE [LARGE SCALE GENOMIC DNA]</scope>
    <source>
        <strain evidence="7 8">DSM 104297</strain>
    </source>
</reference>
<comment type="caution">
    <text evidence="7">The sequence shown here is derived from an EMBL/GenBank/DDBJ whole genome shotgun (WGS) entry which is preliminary data.</text>
</comment>
<dbReference type="Pfam" id="PF01367">
    <property type="entry name" value="5_3_exonuc"/>
    <property type="match status" value="1"/>
</dbReference>
<dbReference type="RefSeq" id="WP_205184170.1">
    <property type="nucleotide sequence ID" value="NZ_JAFBFC010000001.1"/>
</dbReference>
<dbReference type="SMART" id="SM00475">
    <property type="entry name" value="53EXOc"/>
    <property type="match status" value="1"/>
</dbReference>
<evidence type="ECO:0000256" key="3">
    <source>
        <dbReference type="ARBA" id="ARBA00023125"/>
    </source>
</evidence>
<name>A0ABS2QU21_9BACI</name>
<dbReference type="Pfam" id="PF02739">
    <property type="entry name" value="5_3_exonuc_N"/>
    <property type="match status" value="1"/>
</dbReference>
<dbReference type="SUPFAM" id="SSF47807">
    <property type="entry name" value="5' to 3' exonuclease, C-terminal subdomain"/>
    <property type="match status" value="1"/>
</dbReference>
<proteinExistence type="predicted"/>
<dbReference type="InterPro" id="IPR020045">
    <property type="entry name" value="DNA_polI_H3TH"/>
</dbReference>
<dbReference type="InterPro" id="IPR036279">
    <property type="entry name" value="5-3_exonuclease_C_sf"/>
</dbReference>
<dbReference type="Gene3D" id="1.10.150.20">
    <property type="entry name" value="5' to 3' exonuclease, C-terminal subdomain"/>
    <property type="match status" value="1"/>
</dbReference>
<accession>A0ABS2QU21</accession>
<dbReference type="Proteomes" id="UP000809829">
    <property type="component" value="Unassembled WGS sequence"/>
</dbReference>
<dbReference type="GO" id="GO:0004527">
    <property type="term" value="F:exonuclease activity"/>
    <property type="evidence" value="ECO:0007669"/>
    <property type="project" value="UniProtKB-KW"/>
</dbReference>
<sequence>MKETLLLIDGFNLLSRCYFATSYGREEVDLPRNSQGLYINALKVTLQKILQLSRQYATTHIVVAWDVKRNETKRRDIYSDYKGTRGELPDPLIQQYETLREFFDCVGVSQVSVDFYEADDVIGVFSARWSEEKEQDCFIYSNDRDLLQLLNQHVSQIIAMKRIGEIVYTADDFQHEYDISPKQWIDVKALLGDKSDNIPGVPGVGEKAALPLIQQYESIENLYKNLVHLDSTFKRYKKKLEEGEELAYLSKQLVEIETNLDILNKMSWEELRFVYDRQRWIDEIERLELNIMLPA</sequence>
<dbReference type="InterPro" id="IPR020046">
    <property type="entry name" value="5-3_exonucl_a-hlix_arch_N"/>
</dbReference>
<dbReference type="InterPro" id="IPR029060">
    <property type="entry name" value="PIN-like_dom_sf"/>
</dbReference>
<evidence type="ECO:0000256" key="5">
    <source>
        <dbReference type="ARBA" id="ARBA00050026"/>
    </source>
</evidence>
<keyword evidence="1" id="KW-0540">Nuclease</keyword>
<dbReference type="SMART" id="SM00279">
    <property type="entry name" value="HhH2"/>
    <property type="match status" value="1"/>
</dbReference>
<feature type="domain" description="5'-3' exonuclease" evidence="6">
    <location>
        <begin position="1"/>
        <end position="274"/>
    </location>
</feature>
<evidence type="ECO:0000256" key="2">
    <source>
        <dbReference type="ARBA" id="ARBA00022801"/>
    </source>
</evidence>
<gene>
    <name evidence="7" type="ORF">JOC83_000830</name>
</gene>
<keyword evidence="2" id="KW-0378">Hydrolase</keyword>
<organism evidence="7 8">
    <name type="scientific">Priestia iocasae</name>
    <dbReference type="NCBI Taxonomy" id="2291674"/>
    <lineage>
        <taxon>Bacteria</taxon>
        <taxon>Bacillati</taxon>
        <taxon>Bacillota</taxon>
        <taxon>Bacilli</taxon>
        <taxon>Bacillales</taxon>
        <taxon>Bacillaceae</taxon>
        <taxon>Priestia</taxon>
    </lineage>
</organism>
<dbReference type="InterPro" id="IPR002421">
    <property type="entry name" value="5-3_exonuclease"/>
</dbReference>
<evidence type="ECO:0000313" key="7">
    <source>
        <dbReference type="EMBL" id="MBM7702004.1"/>
    </source>
</evidence>
<dbReference type="EMBL" id="JAFBFC010000001">
    <property type="protein sequence ID" value="MBM7702004.1"/>
    <property type="molecule type" value="Genomic_DNA"/>
</dbReference>
<dbReference type="CDD" id="cd09859">
    <property type="entry name" value="PIN_53EXO"/>
    <property type="match status" value="1"/>
</dbReference>
<keyword evidence="3" id="KW-0238">DNA-binding</keyword>
<dbReference type="PANTHER" id="PTHR42646:SF2">
    <property type="entry name" value="5'-3' EXONUCLEASE FAMILY PROTEIN"/>
    <property type="match status" value="1"/>
</dbReference>
<dbReference type="PANTHER" id="PTHR42646">
    <property type="entry name" value="FLAP ENDONUCLEASE XNI"/>
    <property type="match status" value="1"/>
</dbReference>
<evidence type="ECO:0000313" key="8">
    <source>
        <dbReference type="Proteomes" id="UP000809829"/>
    </source>
</evidence>